<dbReference type="EMBL" id="OUUW01000001">
    <property type="protein sequence ID" value="SPP75392.1"/>
    <property type="molecule type" value="Genomic_DNA"/>
</dbReference>
<feature type="transmembrane region" description="Helical" evidence="8">
    <location>
        <begin position="12"/>
        <end position="31"/>
    </location>
</feature>
<dbReference type="GO" id="GO:0033041">
    <property type="term" value="F:sweet taste receptor activity"/>
    <property type="evidence" value="ECO:0007669"/>
    <property type="project" value="TreeGrafter"/>
</dbReference>
<feature type="transmembrane region" description="Helical" evidence="8">
    <location>
        <begin position="289"/>
        <end position="309"/>
    </location>
</feature>
<dbReference type="GO" id="GO:0007165">
    <property type="term" value="P:signal transduction"/>
    <property type="evidence" value="ECO:0007669"/>
    <property type="project" value="UniProtKB-KW"/>
</dbReference>
<evidence type="ECO:0000313" key="10">
    <source>
        <dbReference type="Proteomes" id="UP000268350"/>
    </source>
</evidence>
<dbReference type="AlphaFoldDB" id="A0A3B0J6G6"/>
<comment type="similarity">
    <text evidence="8">Belongs to the insect chemoreceptor superfamily. Gustatory receptor (GR) family.</text>
</comment>
<gene>
    <name evidence="9" type="ORF">DGUA_6G003193</name>
</gene>
<evidence type="ECO:0000313" key="9">
    <source>
        <dbReference type="EMBL" id="SPP75392.1"/>
    </source>
</evidence>
<evidence type="ECO:0000256" key="1">
    <source>
        <dbReference type="ARBA" id="ARBA00004651"/>
    </source>
</evidence>
<protein>
    <recommendedName>
        <fullName evidence="8">Gustatory receptor</fullName>
    </recommendedName>
</protein>
<dbReference type="GO" id="GO:0030424">
    <property type="term" value="C:axon"/>
    <property type="evidence" value="ECO:0007669"/>
    <property type="project" value="TreeGrafter"/>
</dbReference>
<keyword evidence="3 8" id="KW-0812">Transmembrane</keyword>
<dbReference type="GO" id="GO:0030425">
    <property type="term" value="C:dendrite"/>
    <property type="evidence" value="ECO:0007669"/>
    <property type="project" value="TreeGrafter"/>
</dbReference>
<dbReference type="GO" id="GO:0005886">
    <property type="term" value="C:plasma membrane"/>
    <property type="evidence" value="ECO:0007669"/>
    <property type="project" value="UniProtKB-SubCell"/>
</dbReference>
<dbReference type="PANTHER" id="PTHR21143:SF131">
    <property type="entry name" value="GUSTATORY AND ODORANT RECEPTOR 63A-RELATED"/>
    <property type="match status" value="1"/>
</dbReference>
<reference evidence="10" key="1">
    <citation type="submission" date="2018-01" db="EMBL/GenBank/DDBJ databases">
        <authorList>
            <person name="Alioto T."/>
            <person name="Alioto T."/>
        </authorList>
    </citation>
    <scope>NUCLEOTIDE SEQUENCE [LARGE SCALE GENOMIC DNA]</scope>
</reference>
<keyword evidence="6 8" id="KW-0675">Receptor</keyword>
<evidence type="ECO:0000256" key="5">
    <source>
        <dbReference type="ARBA" id="ARBA00023136"/>
    </source>
</evidence>
<proteinExistence type="inferred from homology"/>
<comment type="function">
    <text evidence="8">Gustatory receptor which mediates acceptance or avoidance behavior, depending on its substrates.</text>
</comment>
<keyword evidence="7 8" id="KW-0807">Transducer</keyword>
<comment type="subcellular location">
    <subcellularLocation>
        <location evidence="1 8">Cell membrane</location>
        <topology evidence="1 8">Multi-pass membrane protein</topology>
    </subcellularLocation>
</comment>
<keyword evidence="2 8" id="KW-1003">Cell membrane</keyword>
<evidence type="ECO:0000256" key="4">
    <source>
        <dbReference type="ARBA" id="ARBA00022989"/>
    </source>
</evidence>
<dbReference type="OrthoDB" id="7883063at2759"/>
<evidence type="ECO:0000256" key="2">
    <source>
        <dbReference type="ARBA" id="ARBA00022475"/>
    </source>
</evidence>
<dbReference type="Proteomes" id="UP000268350">
    <property type="component" value="Unassembled WGS sequence"/>
</dbReference>
<dbReference type="PANTHER" id="PTHR21143">
    <property type="entry name" value="INVERTEBRATE GUSTATORY RECEPTOR"/>
    <property type="match status" value="1"/>
</dbReference>
<feature type="transmembrane region" description="Helical" evidence="8">
    <location>
        <begin position="151"/>
        <end position="171"/>
    </location>
</feature>
<dbReference type="InterPro" id="IPR013604">
    <property type="entry name" value="7TM_chemorcpt"/>
</dbReference>
<keyword evidence="10" id="KW-1185">Reference proteome</keyword>
<feature type="transmembrane region" description="Helical" evidence="8">
    <location>
        <begin position="253"/>
        <end position="274"/>
    </location>
</feature>
<evidence type="ECO:0000256" key="6">
    <source>
        <dbReference type="ARBA" id="ARBA00023170"/>
    </source>
</evidence>
<evidence type="ECO:0000256" key="7">
    <source>
        <dbReference type="ARBA" id="ARBA00023224"/>
    </source>
</evidence>
<feature type="transmembrane region" description="Helical" evidence="8">
    <location>
        <begin position="43"/>
        <end position="63"/>
    </location>
</feature>
<accession>A0A3B0J6G6</accession>
<evidence type="ECO:0000256" key="3">
    <source>
        <dbReference type="ARBA" id="ARBA00022692"/>
    </source>
</evidence>
<dbReference type="Pfam" id="PF08395">
    <property type="entry name" value="7tm_7"/>
    <property type="match status" value="1"/>
</dbReference>
<sequence>MLHPKLGQALRVAYYHALVFGLLGTTLQLRGQSRLIRVEKVSWMYLAYSLLISGCLLLDVYFMVPRAILDGYITHNIVLQWNFFVSLGLRLAAIVSSYGLVWLKRRRLVKLYADSLQLWRSHRRILKRMVAQHALEELQLSLKNLFWRKTFVLYVTLLCSIVIQYQLLSVINRQSLTALTARLSQFVHVLATKMCFYALLLLLEHQFRAVHLALGALQRRKGGKKKAHDLRRIAAMHWDTYELARRFFDMYDVVNAMLFANMFVSTMNILYHAVQYSNQTIQSNAGSSLFGSGLIVFNFWGTLMLMGLLDSVVRSCNDLGQTLRQFSDLRQISKELQIELELFARQLQRNRLVYKICGIVELNNSACLSYIGSILSHVIILMQFDLRRRQET</sequence>
<evidence type="ECO:0000256" key="8">
    <source>
        <dbReference type="RuleBase" id="RU363108"/>
    </source>
</evidence>
<dbReference type="GO" id="GO:0043025">
    <property type="term" value="C:neuronal cell body"/>
    <property type="evidence" value="ECO:0007669"/>
    <property type="project" value="TreeGrafter"/>
</dbReference>
<organism evidence="9 10">
    <name type="scientific">Drosophila guanche</name>
    <name type="common">Fruit fly</name>
    <dbReference type="NCBI Taxonomy" id="7266"/>
    <lineage>
        <taxon>Eukaryota</taxon>
        <taxon>Metazoa</taxon>
        <taxon>Ecdysozoa</taxon>
        <taxon>Arthropoda</taxon>
        <taxon>Hexapoda</taxon>
        <taxon>Insecta</taxon>
        <taxon>Pterygota</taxon>
        <taxon>Neoptera</taxon>
        <taxon>Endopterygota</taxon>
        <taxon>Diptera</taxon>
        <taxon>Brachycera</taxon>
        <taxon>Muscomorpha</taxon>
        <taxon>Ephydroidea</taxon>
        <taxon>Drosophilidae</taxon>
        <taxon>Drosophila</taxon>
        <taxon>Sophophora</taxon>
    </lineage>
</organism>
<keyword evidence="5 8" id="KW-0472">Membrane</keyword>
<dbReference type="OMA" id="CNNTGQQ"/>
<feature type="transmembrane region" description="Helical" evidence="8">
    <location>
        <begin position="183"/>
        <end position="203"/>
    </location>
</feature>
<feature type="transmembrane region" description="Helical" evidence="8">
    <location>
        <begin position="83"/>
        <end position="103"/>
    </location>
</feature>
<name>A0A3B0J6G6_DROGU</name>
<keyword evidence="4 8" id="KW-1133">Transmembrane helix</keyword>